<gene>
    <name evidence="1" type="ORF">SAMN05421676_11739</name>
</gene>
<sequence>MSNQTITKKVCNVCHQEKVKGITVYTAFICSDCEQDMIHTEPGDEKYQYYVEKLKVINQLNQFS</sequence>
<protein>
    <submittedName>
        <fullName evidence="1">Inhibitor of sigma-G Gin</fullName>
    </submittedName>
</protein>
<organism evidence="1 2">
    <name type="scientific">Salinibacillus kushneri</name>
    <dbReference type="NCBI Taxonomy" id="237682"/>
    <lineage>
        <taxon>Bacteria</taxon>
        <taxon>Bacillati</taxon>
        <taxon>Bacillota</taxon>
        <taxon>Bacilli</taxon>
        <taxon>Bacillales</taxon>
        <taxon>Bacillaceae</taxon>
        <taxon>Salinibacillus</taxon>
    </lineage>
</organism>
<accession>A0A1I0JAP2</accession>
<dbReference type="AlphaFoldDB" id="A0A1I0JAP2"/>
<dbReference type="EMBL" id="FOHJ01000017">
    <property type="protein sequence ID" value="SEU07048.1"/>
    <property type="molecule type" value="Genomic_DNA"/>
</dbReference>
<dbReference type="Pfam" id="PF10764">
    <property type="entry name" value="Gin"/>
    <property type="match status" value="1"/>
</dbReference>
<keyword evidence="2" id="KW-1185">Reference proteome</keyword>
<proteinExistence type="predicted"/>
<reference evidence="2" key="1">
    <citation type="submission" date="2016-10" db="EMBL/GenBank/DDBJ databases">
        <authorList>
            <person name="Varghese N."/>
            <person name="Submissions S."/>
        </authorList>
    </citation>
    <scope>NUCLEOTIDE SEQUENCE [LARGE SCALE GENOMIC DNA]</scope>
    <source>
        <strain evidence="2">CGMCC 1.3566</strain>
    </source>
</reference>
<name>A0A1I0JAP2_9BACI</name>
<evidence type="ECO:0000313" key="1">
    <source>
        <dbReference type="EMBL" id="SEU07048.1"/>
    </source>
</evidence>
<dbReference type="InterPro" id="IPR019700">
    <property type="entry name" value="Sigma-G_inhibitor_Gin"/>
</dbReference>
<dbReference type="RefSeq" id="WP_093137692.1">
    <property type="nucleotide sequence ID" value="NZ_FOHJ01000017.1"/>
</dbReference>
<dbReference type="STRING" id="237682.SAMN05421676_11739"/>
<dbReference type="Proteomes" id="UP000199095">
    <property type="component" value="Unassembled WGS sequence"/>
</dbReference>
<dbReference type="OrthoDB" id="2886653at2"/>
<evidence type="ECO:0000313" key="2">
    <source>
        <dbReference type="Proteomes" id="UP000199095"/>
    </source>
</evidence>